<reference evidence="2 3" key="2">
    <citation type="submission" date="2013-11" db="EMBL/GenBank/DDBJ databases">
        <title>The Genome Sequence of Phytophthora parasitica INRA-310.</title>
        <authorList>
            <consortium name="The Broad Institute Genomics Platform"/>
            <person name="Russ C."/>
            <person name="Tyler B."/>
            <person name="Panabieres F."/>
            <person name="Shan W."/>
            <person name="Tripathy S."/>
            <person name="Grunwald N."/>
            <person name="Machado M."/>
            <person name="Johnson C.S."/>
            <person name="Arredondo F."/>
            <person name="Hong C."/>
            <person name="Coffey M."/>
            <person name="Young S.K."/>
            <person name="Zeng Q."/>
            <person name="Gargeya S."/>
            <person name="Fitzgerald M."/>
            <person name="Abouelleil A."/>
            <person name="Alvarado L."/>
            <person name="Chapman S.B."/>
            <person name="Gainer-Dewar J."/>
            <person name="Goldberg J."/>
            <person name="Griggs A."/>
            <person name="Gujja S."/>
            <person name="Hansen M."/>
            <person name="Howarth C."/>
            <person name="Imamovic A."/>
            <person name="Ireland A."/>
            <person name="Larimer J."/>
            <person name="McCowan C."/>
            <person name="Murphy C."/>
            <person name="Pearson M."/>
            <person name="Poon T.W."/>
            <person name="Priest M."/>
            <person name="Roberts A."/>
            <person name="Saif S."/>
            <person name="Shea T."/>
            <person name="Sykes S."/>
            <person name="Wortman J."/>
            <person name="Nusbaum C."/>
            <person name="Birren B."/>
        </authorList>
    </citation>
    <scope>NUCLEOTIDE SEQUENCE [LARGE SCALE GENOMIC DNA]</scope>
    <source>
        <strain evidence="2 3">INRA-310</strain>
    </source>
</reference>
<organism evidence="2 3">
    <name type="scientific">Phytophthora nicotianae (strain INRA-310)</name>
    <name type="common">Phytophthora parasitica</name>
    <dbReference type="NCBI Taxonomy" id="761204"/>
    <lineage>
        <taxon>Eukaryota</taxon>
        <taxon>Sar</taxon>
        <taxon>Stramenopiles</taxon>
        <taxon>Oomycota</taxon>
        <taxon>Peronosporomycetes</taxon>
        <taxon>Peronosporales</taxon>
        <taxon>Peronosporaceae</taxon>
        <taxon>Phytophthora</taxon>
    </lineage>
</organism>
<dbReference type="OrthoDB" id="124949at2759"/>
<keyword evidence="1" id="KW-0175">Coiled coil</keyword>
<sequence>MVWFTDELDFQLIQEAQTRNPFGEDYGKKTQAWADVAAMLGVGVDGHRCHYTPKDECLADWLEMREMEMLLKNDKKQQKDQPQQEDGQAIAIRDAATTGMKRGQRKGGESYHHQQQQLLAYLEQRDGVAHEMDKRKISNEKKRLALKQCRLELQELRMKLERNERLAFIDMLKTVISKYNS</sequence>
<evidence type="ECO:0000313" key="2">
    <source>
        <dbReference type="EMBL" id="ETN19462.1"/>
    </source>
</evidence>
<evidence type="ECO:0000256" key="1">
    <source>
        <dbReference type="SAM" id="Coils"/>
    </source>
</evidence>
<dbReference type="EMBL" id="KI669565">
    <property type="protein sequence ID" value="ETN19462.1"/>
    <property type="molecule type" value="Genomic_DNA"/>
</dbReference>
<name>W2R1Z7_PHYN3</name>
<feature type="coiled-coil region" evidence="1">
    <location>
        <begin position="139"/>
        <end position="166"/>
    </location>
</feature>
<accession>W2R1Z7</accession>
<dbReference type="VEuPathDB" id="FungiDB:PPTG_04770"/>
<protein>
    <recommendedName>
        <fullName evidence="4">Myb/SANT-like domain-containing protein</fullName>
    </recommendedName>
</protein>
<evidence type="ECO:0008006" key="4">
    <source>
        <dbReference type="Google" id="ProtNLM"/>
    </source>
</evidence>
<dbReference type="OMA" id="WLEMREM"/>
<dbReference type="AlphaFoldDB" id="W2R1Z7"/>
<dbReference type="GeneID" id="20174845"/>
<dbReference type="Proteomes" id="UP000018817">
    <property type="component" value="Unassembled WGS sequence"/>
</dbReference>
<proteinExistence type="predicted"/>
<reference evidence="3" key="1">
    <citation type="submission" date="2011-12" db="EMBL/GenBank/DDBJ databases">
        <authorList>
            <consortium name="The Broad Institute Genome Sequencing Platform"/>
            <person name="Russ C."/>
            <person name="Tyler B."/>
            <person name="Panabieres F."/>
            <person name="Shan W."/>
            <person name="Tripathy S."/>
            <person name="Grunwald N."/>
            <person name="Machado M."/>
            <person name="Young S.K."/>
            <person name="Zeng Q."/>
            <person name="Gargeya S."/>
            <person name="Fitzgerald M."/>
            <person name="Haas B."/>
            <person name="Abouelleil A."/>
            <person name="Alvarado L."/>
            <person name="Arachchi H.M."/>
            <person name="Berlin A."/>
            <person name="Chapman S.B."/>
            <person name="Gearin G."/>
            <person name="Goldberg J."/>
            <person name="Griggs A."/>
            <person name="Gujja S."/>
            <person name="Hansen M."/>
            <person name="Heiman D."/>
            <person name="Howarth C."/>
            <person name="Larimer J."/>
            <person name="Lui A."/>
            <person name="MacDonald P.J.P."/>
            <person name="McCowen C."/>
            <person name="Montmayeur A."/>
            <person name="Murphy C."/>
            <person name="Neiman D."/>
            <person name="Pearson M."/>
            <person name="Priest M."/>
            <person name="Roberts A."/>
            <person name="Saif S."/>
            <person name="Shea T."/>
            <person name="Sisk P."/>
            <person name="Stolte C."/>
            <person name="Sykes S."/>
            <person name="Wortman J."/>
            <person name="Nusbaum C."/>
            <person name="Birren B."/>
        </authorList>
    </citation>
    <scope>NUCLEOTIDE SEQUENCE [LARGE SCALE GENOMIC DNA]</scope>
    <source>
        <strain evidence="3">INRA-310</strain>
    </source>
</reference>
<dbReference type="RefSeq" id="XP_008895305.1">
    <property type="nucleotide sequence ID" value="XM_008897057.1"/>
</dbReference>
<evidence type="ECO:0000313" key="3">
    <source>
        <dbReference type="Proteomes" id="UP000018817"/>
    </source>
</evidence>
<gene>
    <name evidence="2" type="ORF">PPTG_04770</name>
</gene>